<accession>A0A1B2IJR1</accession>
<geneLocation type="plastid" evidence="8"/>
<keyword evidence="3" id="KW-0687">Ribonucleoprotein</keyword>
<comment type="similarity">
    <text evidence="1">Belongs to the universal ribosomal protein uL2 family.</text>
</comment>
<reference evidence="8" key="1">
    <citation type="journal article" date="2016" name="Plant Syst. Evol.">
        <title>Resolving phylogenetic relationships and species delimitations in closely related gymnosperms using high-throughput NGS, Sanger sequencing and morphology.</title>
        <authorList>
            <person name="Hou C."/>
            <person name="Niklas W."/>
            <person name="Strijk J.S."/>
            <person name="Catarina R."/>
        </authorList>
    </citation>
    <scope>NUCLEOTIDE SEQUENCE</scope>
</reference>
<dbReference type="Pfam" id="PF00181">
    <property type="entry name" value="Ribosomal_L2_N"/>
    <property type="match status" value="1"/>
</dbReference>
<evidence type="ECO:0000259" key="7">
    <source>
        <dbReference type="SMART" id="SM01383"/>
    </source>
</evidence>
<dbReference type="InterPro" id="IPR022669">
    <property type="entry name" value="Ribosomal_uL2_C"/>
</dbReference>
<evidence type="ECO:0000256" key="2">
    <source>
        <dbReference type="ARBA" id="ARBA00022980"/>
    </source>
</evidence>
<dbReference type="PIRSF" id="PIRSF002158">
    <property type="entry name" value="Ribosomal_L2"/>
    <property type="match status" value="1"/>
</dbReference>
<keyword evidence="8" id="KW-0934">Plastid</keyword>
<evidence type="ECO:0000256" key="3">
    <source>
        <dbReference type="ARBA" id="ARBA00023274"/>
    </source>
</evidence>
<dbReference type="InterPro" id="IPR002171">
    <property type="entry name" value="Ribosomal_uL2"/>
</dbReference>
<dbReference type="PANTHER" id="PTHR13691:SF5">
    <property type="entry name" value="LARGE RIBOSOMAL SUBUNIT PROTEIN UL2M"/>
    <property type="match status" value="1"/>
</dbReference>
<sequence>MNIANNIIKNKKLISGKHHRRKGRCKQGFMTVRHRGGGHKRLYRQIDFKRKENSIPGKILSIEYDPNRNAFISLVHYQNGKKTYILSPRGISIGDTILSGPKAPIILGNALPLTNIPVGTTIHNIEKILRRGGQLVRAAGTVAKIIAKEGRFAVLRLPSSELRLIPSNCSATIGQVSNFQSNNKLFNKAGSKRWIGRRPEVRGIVMNAVDHPHGGGEGKSSIGRKNPKTPWGHCAVGKKNRRIFRYSDTLILRRQLQKKNK</sequence>
<dbReference type="Gene3D" id="2.30.30.30">
    <property type="match status" value="1"/>
</dbReference>
<dbReference type="FunFam" id="2.30.30.30:FF:000001">
    <property type="entry name" value="50S ribosomal protein L2"/>
    <property type="match status" value="1"/>
</dbReference>
<feature type="region of interest" description="Disordered" evidence="5">
    <location>
        <begin position="209"/>
        <end position="233"/>
    </location>
</feature>
<dbReference type="Gene3D" id="2.40.50.140">
    <property type="entry name" value="Nucleic acid-binding proteins"/>
    <property type="match status" value="1"/>
</dbReference>
<dbReference type="SUPFAM" id="SSF50249">
    <property type="entry name" value="Nucleic acid-binding proteins"/>
    <property type="match status" value="1"/>
</dbReference>
<dbReference type="InterPro" id="IPR022671">
    <property type="entry name" value="Ribosomal_uL2_CS"/>
</dbReference>
<protein>
    <recommendedName>
        <fullName evidence="4">Large ribosomal subunit protein uL2m</fullName>
    </recommendedName>
</protein>
<evidence type="ECO:0000313" key="8">
    <source>
        <dbReference type="EMBL" id="ANZ53601.1"/>
    </source>
</evidence>
<evidence type="ECO:0000256" key="1">
    <source>
        <dbReference type="ARBA" id="ARBA00005636"/>
    </source>
</evidence>
<dbReference type="Pfam" id="PF03947">
    <property type="entry name" value="Ribosomal_L2_C"/>
    <property type="match status" value="1"/>
</dbReference>
<dbReference type="InterPro" id="IPR022666">
    <property type="entry name" value="Ribosomal_uL2_RNA-bd_dom"/>
</dbReference>
<dbReference type="SMART" id="SM01383">
    <property type="entry name" value="Ribosomal_L2"/>
    <property type="match status" value="1"/>
</dbReference>
<feature type="domain" description="Large ribosomal subunit protein uL2 RNA-binding" evidence="7">
    <location>
        <begin position="23"/>
        <end position="99"/>
    </location>
</feature>
<dbReference type="InterPro" id="IPR005880">
    <property type="entry name" value="Ribosomal_uL2_bac/org-type"/>
</dbReference>
<dbReference type="InterPro" id="IPR012340">
    <property type="entry name" value="NA-bd_OB-fold"/>
</dbReference>
<dbReference type="PROSITE" id="PS00467">
    <property type="entry name" value="RIBOSOMAL_L2"/>
    <property type="match status" value="1"/>
</dbReference>
<organism evidence="8">
    <name type="scientific">Gnetum gnemon</name>
    <name type="common">Spanish joint-fir</name>
    <name type="synonym">Gnetum acutatum</name>
    <dbReference type="NCBI Taxonomy" id="3382"/>
    <lineage>
        <taxon>Eukaryota</taxon>
        <taxon>Viridiplantae</taxon>
        <taxon>Streptophyta</taxon>
        <taxon>Embryophyta</taxon>
        <taxon>Tracheophyta</taxon>
        <taxon>Spermatophyta</taxon>
        <taxon>Gnetopsida</taxon>
        <taxon>Gnetidae</taxon>
        <taxon>Gnetales</taxon>
        <taxon>Gnetaceae</taxon>
        <taxon>Gnetum</taxon>
    </lineage>
</organism>
<dbReference type="GO" id="GO:0005762">
    <property type="term" value="C:mitochondrial large ribosomal subunit"/>
    <property type="evidence" value="ECO:0007669"/>
    <property type="project" value="TreeGrafter"/>
</dbReference>
<dbReference type="GO" id="GO:0003735">
    <property type="term" value="F:structural constituent of ribosome"/>
    <property type="evidence" value="ECO:0007669"/>
    <property type="project" value="InterPro"/>
</dbReference>
<dbReference type="SUPFAM" id="SSF50104">
    <property type="entry name" value="Translation proteins SH3-like domain"/>
    <property type="match status" value="1"/>
</dbReference>
<dbReference type="InterPro" id="IPR008991">
    <property type="entry name" value="Translation_prot_SH3-like_sf"/>
</dbReference>
<dbReference type="SMART" id="SM01382">
    <property type="entry name" value="Ribosomal_L2_C"/>
    <property type="match status" value="1"/>
</dbReference>
<evidence type="ECO:0000256" key="4">
    <source>
        <dbReference type="ARBA" id="ARBA00069872"/>
    </source>
</evidence>
<dbReference type="GO" id="GO:0003723">
    <property type="term" value="F:RNA binding"/>
    <property type="evidence" value="ECO:0007669"/>
    <property type="project" value="InterPro"/>
</dbReference>
<name>A0A1B2IJR1_GNEGN</name>
<evidence type="ECO:0000256" key="5">
    <source>
        <dbReference type="SAM" id="MobiDB-lite"/>
    </source>
</evidence>
<dbReference type="GO" id="GO:0016740">
    <property type="term" value="F:transferase activity"/>
    <property type="evidence" value="ECO:0007669"/>
    <property type="project" value="InterPro"/>
</dbReference>
<gene>
    <name evidence="8" type="primary">rpl2</name>
</gene>
<dbReference type="PANTHER" id="PTHR13691">
    <property type="entry name" value="RIBOSOMAL PROTEIN L2"/>
    <property type="match status" value="1"/>
</dbReference>
<dbReference type="InterPro" id="IPR014722">
    <property type="entry name" value="Rib_uL2_dom2"/>
</dbReference>
<dbReference type="EMBL" id="KX385189">
    <property type="protein sequence ID" value="ANZ53601.1"/>
    <property type="molecule type" value="Genomic_DNA"/>
</dbReference>
<dbReference type="InterPro" id="IPR014726">
    <property type="entry name" value="Ribosomal_uL2_dom3"/>
</dbReference>
<evidence type="ECO:0000259" key="6">
    <source>
        <dbReference type="SMART" id="SM01382"/>
    </source>
</evidence>
<feature type="domain" description="Large ribosomal subunit protein uL2 C-terminal" evidence="6">
    <location>
        <begin position="105"/>
        <end position="234"/>
    </location>
</feature>
<dbReference type="GO" id="GO:0032543">
    <property type="term" value="P:mitochondrial translation"/>
    <property type="evidence" value="ECO:0007669"/>
    <property type="project" value="TreeGrafter"/>
</dbReference>
<keyword evidence="2 8" id="KW-0689">Ribosomal protein</keyword>
<dbReference type="FunFam" id="4.10.950.10:FF:000001">
    <property type="entry name" value="50S ribosomal protein L2"/>
    <property type="match status" value="1"/>
</dbReference>
<dbReference type="AlphaFoldDB" id="A0A1B2IJR1"/>
<proteinExistence type="inferred from homology"/>
<dbReference type="NCBIfam" id="TIGR01171">
    <property type="entry name" value="rplB_bact"/>
    <property type="match status" value="1"/>
</dbReference>
<dbReference type="Gene3D" id="4.10.950.10">
    <property type="entry name" value="Ribosomal protein L2, domain 3"/>
    <property type="match status" value="1"/>
</dbReference>